<protein>
    <recommendedName>
        <fullName evidence="10">G-protein coupled receptors family 1 profile domain-containing protein</fullName>
    </recommendedName>
</protein>
<evidence type="ECO:0000313" key="14">
    <source>
        <dbReference type="Proteomes" id="UP000663852"/>
    </source>
</evidence>
<dbReference type="AlphaFoldDB" id="A0A813RYF7"/>
<dbReference type="PANTHER" id="PTHR24229">
    <property type="entry name" value="NEUROPEPTIDES RECEPTOR"/>
    <property type="match status" value="1"/>
</dbReference>
<keyword evidence="6 9" id="KW-0472">Membrane</keyword>
<reference evidence="11" key="1">
    <citation type="submission" date="2021-02" db="EMBL/GenBank/DDBJ databases">
        <authorList>
            <person name="Nowell W R."/>
        </authorList>
    </citation>
    <scope>NUCLEOTIDE SEQUENCE</scope>
</reference>
<organism evidence="11 14">
    <name type="scientific">Adineta ricciae</name>
    <name type="common">Rotifer</name>
    <dbReference type="NCBI Taxonomy" id="249248"/>
    <lineage>
        <taxon>Eukaryota</taxon>
        <taxon>Metazoa</taxon>
        <taxon>Spiralia</taxon>
        <taxon>Gnathifera</taxon>
        <taxon>Rotifera</taxon>
        <taxon>Eurotatoria</taxon>
        <taxon>Bdelloidea</taxon>
        <taxon>Adinetida</taxon>
        <taxon>Adinetidae</taxon>
        <taxon>Adineta</taxon>
    </lineage>
</organism>
<feature type="domain" description="G-protein coupled receptors family 1 profile" evidence="10">
    <location>
        <begin position="12"/>
        <end position="291"/>
    </location>
</feature>
<feature type="transmembrane region" description="Helical" evidence="9">
    <location>
        <begin position="229"/>
        <end position="251"/>
    </location>
</feature>
<keyword evidence="4 9" id="KW-1133">Transmembrane helix</keyword>
<gene>
    <name evidence="11" type="ORF">EDS130_LOCUS4271</name>
    <name evidence="12" type="ORF">XAT740_LOCUS54238</name>
</gene>
<evidence type="ECO:0000256" key="4">
    <source>
        <dbReference type="ARBA" id="ARBA00022989"/>
    </source>
</evidence>
<keyword evidence="5" id="KW-0297">G-protein coupled receptor</keyword>
<comment type="caution">
    <text evidence="11">The sequence shown here is derived from an EMBL/GenBank/DDBJ whole genome shotgun (WGS) entry which is preliminary data.</text>
</comment>
<evidence type="ECO:0000313" key="13">
    <source>
        <dbReference type="Proteomes" id="UP000663828"/>
    </source>
</evidence>
<feature type="transmembrane region" description="Helical" evidence="9">
    <location>
        <begin position="32"/>
        <end position="54"/>
    </location>
</feature>
<dbReference type="GO" id="GO:0004930">
    <property type="term" value="F:G protein-coupled receptor activity"/>
    <property type="evidence" value="ECO:0007669"/>
    <property type="project" value="UniProtKB-KW"/>
</dbReference>
<dbReference type="EMBL" id="CAJNOJ010000011">
    <property type="protein sequence ID" value="CAF0789500.1"/>
    <property type="molecule type" value="Genomic_DNA"/>
</dbReference>
<dbReference type="Gene3D" id="1.20.1070.10">
    <property type="entry name" value="Rhodopsin 7-helix transmembrane proteins"/>
    <property type="match status" value="1"/>
</dbReference>
<dbReference type="SUPFAM" id="SSF81321">
    <property type="entry name" value="Family A G protein-coupled receptor-like"/>
    <property type="match status" value="1"/>
</dbReference>
<evidence type="ECO:0000313" key="11">
    <source>
        <dbReference type="EMBL" id="CAF0789500.1"/>
    </source>
</evidence>
<evidence type="ECO:0000256" key="6">
    <source>
        <dbReference type="ARBA" id="ARBA00023136"/>
    </source>
</evidence>
<dbReference type="InterPro" id="IPR017452">
    <property type="entry name" value="GPCR_Rhodpsn_7TM"/>
</dbReference>
<keyword evidence="3 9" id="KW-0812">Transmembrane</keyword>
<keyword evidence="8" id="KW-0807">Transducer</keyword>
<dbReference type="GO" id="GO:0005886">
    <property type="term" value="C:plasma membrane"/>
    <property type="evidence" value="ECO:0007669"/>
    <property type="project" value="UniProtKB-SubCell"/>
</dbReference>
<dbReference type="EMBL" id="CAJNOR010009639">
    <property type="protein sequence ID" value="CAF1646653.1"/>
    <property type="molecule type" value="Genomic_DNA"/>
</dbReference>
<dbReference type="OrthoDB" id="10378963at2759"/>
<evidence type="ECO:0000256" key="8">
    <source>
        <dbReference type="ARBA" id="ARBA00023224"/>
    </source>
</evidence>
<dbReference type="GO" id="GO:0043005">
    <property type="term" value="C:neuron projection"/>
    <property type="evidence" value="ECO:0007669"/>
    <property type="project" value="TreeGrafter"/>
</dbReference>
<evidence type="ECO:0000256" key="2">
    <source>
        <dbReference type="ARBA" id="ARBA00022475"/>
    </source>
</evidence>
<feature type="transmembrane region" description="Helical" evidence="9">
    <location>
        <begin position="167"/>
        <end position="190"/>
    </location>
</feature>
<evidence type="ECO:0000313" key="12">
    <source>
        <dbReference type="EMBL" id="CAF1646653.1"/>
    </source>
</evidence>
<evidence type="ECO:0000256" key="9">
    <source>
        <dbReference type="SAM" id="Phobius"/>
    </source>
</evidence>
<dbReference type="CDD" id="cd00637">
    <property type="entry name" value="7tm_classA_rhodopsin-like"/>
    <property type="match status" value="1"/>
</dbReference>
<keyword evidence="2" id="KW-1003">Cell membrane</keyword>
<dbReference type="PROSITE" id="PS50262">
    <property type="entry name" value="G_PROTEIN_RECEP_F1_2"/>
    <property type="match status" value="1"/>
</dbReference>
<dbReference type="GO" id="GO:0007218">
    <property type="term" value="P:neuropeptide signaling pathway"/>
    <property type="evidence" value="ECO:0007669"/>
    <property type="project" value="TreeGrafter"/>
</dbReference>
<evidence type="ECO:0000259" key="10">
    <source>
        <dbReference type="PROSITE" id="PS50262"/>
    </source>
</evidence>
<evidence type="ECO:0000256" key="7">
    <source>
        <dbReference type="ARBA" id="ARBA00023170"/>
    </source>
</evidence>
<dbReference type="PANTHER" id="PTHR24229:SF40">
    <property type="entry name" value="ALLATOSTATIN C RECEPTOR 1-RELATED"/>
    <property type="match status" value="1"/>
</dbReference>
<proteinExistence type="predicted"/>
<name>A0A813RYF7_ADIRI</name>
<keyword evidence="7" id="KW-0675">Receptor</keyword>
<evidence type="ECO:0000256" key="5">
    <source>
        <dbReference type="ARBA" id="ARBA00023040"/>
    </source>
</evidence>
<sequence>MLIVLYNIGMYGSCLNMITFLQKKLRINPCGVYLLSTSVIDFSIMNVILLMDIIVEFNPSLSTIIEGTRIWCKLGSYLNFILPCLSSTYLTLASIDRFCISSASPTLRQWSSLKISRIVVVSAFAIWALIGLHIPVIYDIIYKPMFRIYTCNVARGSRTAVLLIDGFLFSLFNGLIIPFISCIFGLLIYFNMKKSRARILPQQNTETTGIITVPAHRKRIALNRRSSHMLFMLLVQVLATFFLNIPFIVIYLLRYVDRGQKTVYETTIFLIFRYIGQWLYYLNYCKTFYINTLTSRLFRRTLCGQFCSHLNR</sequence>
<dbReference type="Proteomes" id="UP000663852">
    <property type="component" value="Unassembled WGS sequence"/>
</dbReference>
<feature type="transmembrane region" description="Helical" evidence="9">
    <location>
        <begin position="115"/>
        <end position="138"/>
    </location>
</feature>
<comment type="subcellular location">
    <subcellularLocation>
        <location evidence="1">Cell membrane</location>
        <topology evidence="1">Multi-pass membrane protein</topology>
    </subcellularLocation>
</comment>
<evidence type="ECO:0000256" key="1">
    <source>
        <dbReference type="ARBA" id="ARBA00004651"/>
    </source>
</evidence>
<dbReference type="Proteomes" id="UP000663828">
    <property type="component" value="Unassembled WGS sequence"/>
</dbReference>
<feature type="transmembrane region" description="Helical" evidence="9">
    <location>
        <begin position="263"/>
        <end position="282"/>
    </location>
</feature>
<evidence type="ECO:0000256" key="3">
    <source>
        <dbReference type="ARBA" id="ARBA00022692"/>
    </source>
</evidence>
<accession>A0A813RYF7</accession>
<feature type="transmembrane region" description="Helical" evidence="9">
    <location>
        <begin position="74"/>
        <end position="95"/>
    </location>
</feature>
<dbReference type="GO" id="GO:0042923">
    <property type="term" value="F:neuropeptide binding"/>
    <property type="evidence" value="ECO:0007669"/>
    <property type="project" value="TreeGrafter"/>
</dbReference>
<keyword evidence="13" id="KW-1185">Reference proteome</keyword>